<comment type="caution">
    <text evidence="1">The sequence shown here is derived from an EMBL/GenBank/DDBJ whole genome shotgun (WGS) entry which is preliminary data.</text>
</comment>
<keyword evidence="2" id="KW-1185">Reference proteome</keyword>
<dbReference type="AlphaFoldDB" id="J0XEZ4"/>
<protein>
    <submittedName>
        <fullName evidence="1">Uncharacterized protein</fullName>
    </submittedName>
</protein>
<proteinExistence type="predicted"/>
<dbReference type="Proteomes" id="UP000002941">
    <property type="component" value="Unassembled WGS sequence"/>
</dbReference>
<dbReference type="EMBL" id="AKFT01000021">
    <property type="protein sequence ID" value="EJF47291.1"/>
    <property type="molecule type" value="Genomic_DNA"/>
</dbReference>
<evidence type="ECO:0000313" key="2">
    <source>
        <dbReference type="Proteomes" id="UP000002941"/>
    </source>
</evidence>
<gene>
    <name evidence="1" type="ORF">HMPREF1318_1573</name>
</gene>
<sequence>MAGLLAVSVWPYLRAICEGLRGWWSMRGSARVQSRVVRSEGPSG</sequence>
<evidence type="ECO:0000313" key="1">
    <source>
        <dbReference type="EMBL" id="EJF47291.1"/>
    </source>
</evidence>
<accession>J0XEZ4</accession>
<reference evidence="1 2" key="1">
    <citation type="submission" date="2012-05" db="EMBL/GenBank/DDBJ databases">
        <authorList>
            <person name="Harkins D.M."/>
            <person name="Madupu R."/>
            <person name="Durkin A.S."/>
            <person name="Torralba M."/>
            <person name="Methe B."/>
            <person name="Sutton G.G."/>
            <person name="Nelson K.E."/>
        </authorList>
    </citation>
    <scope>NUCLEOTIDE SEQUENCE [LARGE SCALE GENOMIC DNA]</scope>
    <source>
        <strain evidence="1 2">F0489</strain>
    </source>
</reference>
<organism evidence="1 2">
    <name type="scientific">Actinomyces massiliensis F0489</name>
    <dbReference type="NCBI Taxonomy" id="1125718"/>
    <lineage>
        <taxon>Bacteria</taxon>
        <taxon>Bacillati</taxon>
        <taxon>Actinomycetota</taxon>
        <taxon>Actinomycetes</taxon>
        <taxon>Actinomycetales</taxon>
        <taxon>Actinomycetaceae</taxon>
        <taxon>Actinomyces</taxon>
    </lineage>
</organism>
<name>J0XEZ4_9ACTO</name>